<dbReference type="PROSITE" id="PS51063">
    <property type="entry name" value="HTH_CRP_2"/>
    <property type="match status" value="1"/>
</dbReference>
<organism evidence="4 5">
    <name type="scientific">Pseudorhodoplanes sinuspersici</name>
    <dbReference type="NCBI Taxonomy" id="1235591"/>
    <lineage>
        <taxon>Bacteria</taxon>
        <taxon>Pseudomonadati</taxon>
        <taxon>Pseudomonadota</taxon>
        <taxon>Alphaproteobacteria</taxon>
        <taxon>Hyphomicrobiales</taxon>
        <taxon>Pseudorhodoplanes</taxon>
    </lineage>
</organism>
<dbReference type="STRING" id="1235591.CAK95_12390"/>
<evidence type="ECO:0000256" key="3">
    <source>
        <dbReference type="ARBA" id="ARBA00023163"/>
    </source>
</evidence>
<accession>A0A1W6ZQY3</accession>
<dbReference type="InterPro" id="IPR018490">
    <property type="entry name" value="cNMP-bd_dom_sf"/>
</dbReference>
<dbReference type="RefSeq" id="WP_086088197.1">
    <property type="nucleotide sequence ID" value="NZ_CP021112.1"/>
</dbReference>
<dbReference type="PROSITE" id="PS00889">
    <property type="entry name" value="CNMP_BINDING_2"/>
    <property type="match status" value="1"/>
</dbReference>
<dbReference type="SUPFAM" id="SSF46785">
    <property type="entry name" value="Winged helix' DNA-binding domain"/>
    <property type="match status" value="1"/>
</dbReference>
<dbReference type="InterPro" id="IPR036390">
    <property type="entry name" value="WH_DNA-bd_sf"/>
</dbReference>
<dbReference type="KEGG" id="psin:CAK95_12390"/>
<sequence length="238" mass="25950">MAKNPTSGASAPCGDKLAFLRNHPIFGVLDSDLLERLRAHALQKTFSHGTTIFSKGDAGSSLFVILEGQVKVISFSPLGKNAVFNVLSAGDIFGEIALLDGGERTADVTAVTDCKLMVIERRDFLPLVHGRPDIAQKLIEVLCARLRNTSRQVEEVMFLDLAARLAKALIRLLPPNSKSGHNKLMLTQNEIAQIVGASRESTNKQLREWEEKKWVRLERGGLIVLSPDALSVLAGADE</sequence>
<dbReference type="Proteomes" id="UP000194137">
    <property type="component" value="Chromosome"/>
</dbReference>
<dbReference type="OrthoDB" id="3525895at2"/>
<dbReference type="InterPro" id="IPR012318">
    <property type="entry name" value="HTH_CRP"/>
</dbReference>
<keyword evidence="3" id="KW-0804">Transcription</keyword>
<evidence type="ECO:0000313" key="4">
    <source>
        <dbReference type="EMBL" id="ARP99793.1"/>
    </source>
</evidence>
<proteinExistence type="predicted"/>
<name>A0A1W6ZQY3_9HYPH</name>
<dbReference type="GO" id="GO:0005829">
    <property type="term" value="C:cytosol"/>
    <property type="evidence" value="ECO:0007669"/>
    <property type="project" value="TreeGrafter"/>
</dbReference>
<dbReference type="InterPro" id="IPR018488">
    <property type="entry name" value="cNMP-bd_CS"/>
</dbReference>
<dbReference type="GO" id="GO:0003677">
    <property type="term" value="F:DNA binding"/>
    <property type="evidence" value="ECO:0007669"/>
    <property type="project" value="UniProtKB-KW"/>
</dbReference>
<gene>
    <name evidence="4" type="ORF">CAK95_12390</name>
</gene>
<dbReference type="Pfam" id="PF13545">
    <property type="entry name" value="HTH_Crp_2"/>
    <property type="match status" value="1"/>
</dbReference>
<dbReference type="Gene3D" id="1.10.10.10">
    <property type="entry name" value="Winged helix-like DNA-binding domain superfamily/Winged helix DNA-binding domain"/>
    <property type="match status" value="1"/>
</dbReference>
<dbReference type="EMBL" id="CP021112">
    <property type="protein sequence ID" value="ARP99793.1"/>
    <property type="molecule type" value="Genomic_DNA"/>
</dbReference>
<dbReference type="PROSITE" id="PS50042">
    <property type="entry name" value="CNMP_BINDING_3"/>
    <property type="match status" value="1"/>
</dbReference>
<keyword evidence="1" id="KW-0805">Transcription regulation</keyword>
<dbReference type="Pfam" id="PF00027">
    <property type="entry name" value="cNMP_binding"/>
    <property type="match status" value="1"/>
</dbReference>
<dbReference type="InterPro" id="IPR014710">
    <property type="entry name" value="RmlC-like_jellyroll"/>
</dbReference>
<dbReference type="AlphaFoldDB" id="A0A1W6ZQY3"/>
<dbReference type="PANTHER" id="PTHR24567:SF68">
    <property type="entry name" value="DNA-BINDING TRANSCRIPTIONAL DUAL REGULATOR CRP"/>
    <property type="match status" value="1"/>
</dbReference>
<dbReference type="CDD" id="cd00038">
    <property type="entry name" value="CAP_ED"/>
    <property type="match status" value="1"/>
</dbReference>
<protein>
    <submittedName>
        <fullName evidence="4">Uncharacterized protein</fullName>
    </submittedName>
</protein>
<dbReference type="GO" id="GO:0003700">
    <property type="term" value="F:DNA-binding transcription factor activity"/>
    <property type="evidence" value="ECO:0007669"/>
    <property type="project" value="TreeGrafter"/>
</dbReference>
<evidence type="ECO:0000256" key="2">
    <source>
        <dbReference type="ARBA" id="ARBA00023125"/>
    </source>
</evidence>
<dbReference type="SMART" id="SM00100">
    <property type="entry name" value="cNMP"/>
    <property type="match status" value="1"/>
</dbReference>
<keyword evidence="2" id="KW-0238">DNA-binding</keyword>
<evidence type="ECO:0000313" key="5">
    <source>
        <dbReference type="Proteomes" id="UP000194137"/>
    </source>
</evidence>
<keyword evidence="5" id="KW-1185">Reference proteome</keyword>
<dbReference type="InterPro" id="IPR036388">
    <property type="entry name" value="WH-like_DNA-bd_sf"/>
</dbReference>
<dbReference type="Gene3D" id="2.60.120.10">
    <property type="entry name" value="Jelly Rolls"/>
    <property type="match status" value="1"/>
</dbReference>
<dbReference type="SMART" id="SM00419">
    <property type="entry name" value="HTH_CRP"/>
    <property type="match status" value="1"/>
</dbReference>
<dbReference type="InterPro" id="IPR050397">
    <property type="entry name" value="Env_Response_Regulators"/>
</dbReference>
<dbReference type="SUPFAM" id="SSF51206">
    <property type="entry name" value="cAMP-binding domain-like"/>
    <property type="match status" value="1"/>
</dbReference>
<evidence type="ECO:0000256" key="1">
    <source>
        <dbReference type="ARBA" id="ARBA00023015"/>
    </source>
</evidence>
<dbReference type="InterPro" id="IPR000595">
    <property type="entry name" value="cNMP-bd_dom"/>
</dbReference>
<dbReference type="PANTHER" id="PTHR24567">
    <property type="entry name" value="CRP FAMILY TRANSCRIPTIONAL REGULATORY PROTEIN"/>
    <property type="match status" value="1"/>
</dbReference>
<reference evidence="4 5" key="1">
    <citation type="submission" date="2017-05" db="EMBL/GenBank/DDBJ databases">
        <title>Full genome sequence of Pseudorhodoplanes sinuspersici.</title>
        <authorList>
            <person name="Dastgheib S.M.M."/>
            <person name="Shavandi M."/>
            <person name="Tirandaz H."/>
        </authorList>
    </citation>
    <scope>NUCLEOTIDE SEQUENCE [LARGE SCALE GENOMIC DNA]</scope>
    <source>
        <strain evidence="4 5">RIPI110</strain>
    </source>
</reference>